<organism evidence="1 2">
    <name type="scientific">Ruegeria denitrificans</name>
    <dbReference type="NCBI Taxonomy" id="1715692"/>
    <lineage>
        <taxon>Bacteria</taxon>
        <taxon>Pseudomonadati</taxon>
        <taxon>Pseudomonadota</taxon>
        <taxon>Alphaproteobacteria</taxon>
        <taxon>Rhodobacterales</taxon>
        <taxon>Roseobacteraceae</taxon>
        <taxon>Ruegeria</taxon>
    </lineage>
</organism>
<dbReference type="AlphaFoldDB" id="A0A0P1I4W2"/>
<accession>A0A0P1I4W2</accession>
<evidence type="ECO:0000313" key="1">
    <source>
        <dbReference type="EMBL" id="CUJ89827.1"/>
    </source>
</evidence>
<dbReference type="Proteomes" id="UP000051260">
    <property type="component" value="Unassembled WGS sequence"/>
</dbReference>
<dbReference type="STRING" id="1715692.RUE5091_00936"/>
<dbReference type="RefSeq" id="WP_058280688.1">
    <property type="nucleotide sequence ID" value="NZ_CYUD01000002.1"/>
</dbReference>
<sequence length="125" mass="13914">MFDFHQDALKDLRDFMSSHNEALQNASVLLGGQPALRRTQALLGDIMSARSLTRRLRYRIAALHGLLSLSNVHDIETLEAAYFAEIDPASPIMEELCLLTEGLKEAICQHQDPDLIALIETDLVA</sequence>
<protein>
    <submittedName>
        <fullName evidence="1">Uncharacterized protein</fullName>
    </submittedName>
</protein>
<gene>
    <name evidence="1" type="ORF">RUE5091_00936</name>
</gene>
<keyword evidence="2" id="KW-1185">Reference proteome</keyword>
<dbReference type="OrthoDB" id="7728363at2"/>
<reference evidence="2" key="1">
    <citation type="submission" date="2015-09" db="EMBL/GenBank/DDBJ databases">
        <authorList>
            <person name="Rodrigo-Torres L."/>
            <person name="Arahal D.R."/>
        </authorList>
    </citation>
    <scope>NUCLEOTIDE SEQUENCE [LARGE SCALE GENOMIC DNA]</scope>
    <source>
        <strain evidence="2">CECT 5091</strain>
    </source>
</reference>
<evidence type="ECO:0000313" key="2">
    <source>
        <dbReference type="Proteomes" id="UP000051260"/>
    </source>
</evidence>
<proteinExistence type="predicted"/>
<name>A0A0P1I4W2_9RHOB</name>
<dbReference type="EMBL" id="CYUD01000002">
    <property type="protein sequence ID" value="CUJ89827.1"/>
    <property type="molecule type" value="Genomic_DNA"/>
</dbReference>